<accession>A0A6P8YI30</accession>
<dbReference type="RefSeq" id="XP_034236655.1">
    <property type="nucleotide sequence ID" value="XM_034380764.1"/>
</dbReference>
<dbReference type="Proteomes" id="UP000515158">
    <property type="component" value="Unplaced"/>
</dbReference>
<feature type="compositionally biased region" description="Basic and acidic residues" evidence="2">
    <location>
        <begin position="48"/>
        <end position="70"/>
    </location>
</feature>
<evidence type="ECO:0000256" key="2">
    <source>
        <dbReference type="SAM" id="MobiDB-lite"/>
    </source>
</evidence>
<evidence type="ECO:0000313" key="3">
    <source>
        <dbReference type="Proteomes" id="UP000515158"/>
    </source>
</evidence>
<reference evidence="4" key="1">
    <citation type="submission" date="2025-08" db="UniProtKB">
        <authorList>
            <consortium name="RefSeq"/>
        </authorList>
    </citation>
    <scope>IDENTIFICATION</scope>
    <source>
        <tissue evidence="4">Total insect</tissue>
    </source>
</reference>
<protein>
    <submittedName>
        <fullName evidence="4">Uncharacterized protein LOC117642511</fullName>
    </submittedName>
</protein>
<evidence type="ECO:0000313" key="4">
    <source>
        <dbReference type="RefSeq" id="XP_034236655.1"/>
    </source>
</evidence>
<keyword evidence="1" id="KW-0175">Coiled coil</keyword>
<dbReference type="KEGG" id="tpal:117642511"/>
<dbReference type="InParanoid" id="A0A6P8YI30"/>
<dbReference type="Gene3D" id="6.10.250.1380">
    <property type="match status" value="1"/>
</dbReference>
<name>A0A6P8YI30_THRPL</name>
<gene>
    <name evidence="4" type="primary">LOC117642511</name>
</gene>
<organism evidence="4">
    <name type="scientific">Thrips palmi</name>
    <name type="common">Melon thrips</name>
    <dbReference type="NCBI Taxonomy" id="161013"/>
    <lineage>
        <taxon>Eukaryota</taxon>
        <taxon>Metazoa</taxon>
        <taxon>Ecdysozoa</taxon>
        <taxon>Arthropoda</taxon>
        <taxon>Hexapoda</taxon>
        <taxon>Insecta</taxon>
        <taxon>Pterygota</taxon>
        <taxon>Neoptera</taxon>
        <taxon>Paraneoptera</taxon>
        <taxon>Thysanoptera</taxon>
        <taxon>Terebrantia</taxon>
        <taxon>Thripoidea</taxon>
        <taxon>Thripidae</taxon>
        <taxon>Thrips</taxon>
    </lineage>
</organism>
<dbReference type="AlphaFoldDB" id="A0A6P8YI30"/>
<feature type="region of interest" description="Disordered" evidence="2">
    <location>
        <begin position="37"/>
        <end position="82"/>
    </location>
</feature>
<feature type="coiled-coil region" evidence="1">
    <location>
        <begin position="1"/>
        <end position="35"/>
    </location>
</feature>
<feature type="coiled-coil region" evidence="1">
    <location>
        <begin position="85"/>
        <end position="137"/>
    </location>
</feature>
<dbReference type="GeneID" id="117642511"/>
<sequence length="146" mass="17047">METLENLVQKMESQMDRADSKLDLLTMRLDQFESRVLLPDQTEGNPSIEEKRVAIKENKVEGEDSEKPGDYDEDDDDDGLDPKLVTELLVEVKRVRKEYDQLLQDVHQVQELQHEVTKSLRKQMKQVQNHFDRLRERVIGSSGPNK</sequence>
<proteinExistence type="predicted"/>
<keyword evidence="3" id="KW-1185">Reference proteome</keyword>
<dbReference type="OrthoDB" id="8182512at2759"/>
<evidence type="ECO:0000256" key="1">
    <source>
        <dbReference type="SAM" id="Coils"/>
    </source>
</evidence>